<dbReference type="PROSITE" id="PS00022">
    <property type="entry name" value="EGF_1"/>
    <property type="match status" value="4"/>
</dbReference>
<reference evidence="5" key="1">
    <citation type="submission" date="2020-09" db="EMBL/GenBank/DDBJ databases">
        <authorList>
            <person name="Kikuchi T."/>
        </authorList>
    </citation>
    <scope>NUCLEOTIDE SEQUENCE</scope>
    <source>
        <strain evidence="5">SH1</strain>
    </source>
</reference>
<evidence type="ECO:0000256" key="2">
    <source>
        <dbReference type="SAM" id="Phobius"/>
    </source>
</evidence>
<dbReference type="OrthoDB" id="5813299at2759"/>
<evidence type="ECO:0000259" key="4">
    <source>
        <dbReference type="PROSITE" id="PS50026"/>
    </source>
</evidence>
<keyword evidence="2" id="KW-1133">Transmembrane helix</keyword>
<name>A0A811K671_9BILA</name>
<dbReference type="InterPro" id="IPR000742">
    <property type="entry name" value="EGF"/>
</dbReference>
<keyword evidence="3" id="KW-0732">Signal</keyword>
<dbReference type="PANTHER" id="PTHR24033:SF151">
    <property type="entry name" value="NOTCH 2"/>
    <property type="match status" value="1"/>
</dbReference>
<feature type="disulfide bond" evidence="1">
    <location>
        <begin position="171"/>
        <end position="180"/>
    </location>
</feature>
<dbReference type="Gene3D" id="3.30.70.3310">
    <property type="match status" value="1"/>
</dbReference>
<feature type="signal peptide" evidence="3">
    <location>
        <begin position="1"/>
        <end position="17"/>
    </location>
</feature>
<dbReference type="Gene3D" id="2.10.25.10">
    <property type="entry name" value="Laminin"/>
    <property type="match status" value="3"/>
</dbReference>
<feature type="disulfide bond" evidence="1">
    <location>
        <begin position="122"/>
        <end position="131"/>
    </location>
</feature>
<feature type="domain" description="EGF-like" evidence="4">
    <location>
        <begin position="23"/>
        <end position="58"/>
    </location>
</feature>
<dbReference type="InterPro" id="IPR051830">
    <property type="entry name" value="NOTCH_homolog"/>
</dbReference>
<dbReference type="AlphaFoldDB" id="A0A811K671"/>
<organism evidence="5 6">
    <name type="scientific">Bursaphelenchus okinawaensis</name>
    <dbReference type="NCBI Taxonomy" id="465554"/>
    <lineage>
        <taxon>Eukaryota</taxon>
        <taxon>Metazoa</taxon>
        <taxon>Ecdysozoa</taxon>
        <taxon>Nematoda</taxon>
        <taxon>Chromadorea</taxon>
        <taxon>Rhabditida</taxon>
        <taxon>Tylenchina</taxon>
        <taxon>Tylenchomorpha</taxon>
        <taxon>Aphelenchoidea</taxon>
        <taxon>Aphelenchoididae</taxon>
        <taxon>Bursaphelenchus</taxon>
    </lineage>
</organism>
<accession>A0A811K671</accession>
<feature type="disulfide bond" evidence="1">
    <location>
        <begin position="148"/>
        <end position="158"/>
    </location>
</feature>
<keyword evidence="1" id="KW-0245">EGF-like domain</keyword>
<feature type="disulfide bond" evidence="1">
    <location>
        <begin position="27"/>
        <end position="37"/>
    </location>
</feature>
<keyword evidence="2" id="KW-0812">Transmembrane</keyword>
<comment type="caution">
    <text evidence="1">Lacks conserved residue(s) required for the propagation of feature annotation.</text>
</comment>
<dbReference type="SUPFAM" id="SSF57196">
    <property type="entry name" value="EGF/Laminin"/>
    <property type="match status" value="3"/>
</dbReference>
<feature type="disulfide bond" evidence="1">
    <location>
        <begin position="103"/>
        <end position="120"/>
    </location>
</feature>
<feature type="domain" description="EGF-like" evidence="4">
    <location>
        <begin position="60"/>
        <end position="91"/>
    </location>
</feature>
<evidence type="ECO:0000256" key="3">
    <source>
        <dbReference type="SAM" id="SignalP"/>
    </source>
</evidence>
<feature type="domain" description="EGF-like" evidence="4">
    <location>
        <begin position="144"/>
        <end position="181"/>
    </location>
</feature>
<keyword evidence="6" id="KW-1185">Reference proteome</keyword>
<feature type="domain" description="EGF-like" evidence="4">
    <location>
        <begin position="94"/>
        <end position="132"/>
    </location>
</feature>
<dbReference type="PROSITE" id="PS01186">
    <property type="entry name" value="EGF_2"/>
    <property type="match status" value="3"/>
</dbReference>
<keyword evidence="1" id="KW-1015">Disulfide bond</keyword>
<feature type="disulfide bond" evidence="1">
    <location>
        <begin position="64"/>
        <end position="74"/>
    </location>
</feature>
<evidence type="ECO:0000313" key="5">
    <source>
        <dbReference type="EMBL" id="CAD5210860.1"/>
    </source>
</evidence>
<feature type="disulfide bond" evidence="1">
    <location>
        <begin position="48"/>
        <end position="57"/>
    </location>
</feature>
<dbReference type="CDD" id="cd00054">
    <property type="entry name" value="EGF_CA"/>
    <property type="match status" value="2"/>
</dbReference>
<dbReference type="PANTHER" id="PTHR24033">
    <property type="entry name" value="EGF-LIKE DOMAIN-CONTAINING PROTEIN"/>
    <property type="match status" value="1"/>
</dbReference>
<evidence type="ECO:0000256" key="1">
    <source>
        <dbReference type="PROSITE-ProRule" id="PRU00076"/>
    </source>
</evidence>
<evidence type="ECO:0000313" key="6">
    <source>
        <dbReference type="Proteomes" id="UP000614601"/>
    </source>
</evidence>
<dbReference type="EMBL" id="CAJFDH010000002">
    <property type="protein sequence ID" value="CAD5210860.1"/>
    <property type="molecule type" value="Genomic_DNA"/>
</dbReference>
<keyword evidence="2" id="KW-0472">Membrane</keyword>
<feature type="transmembrane region" description="Helical" evidence="2">
    <location>
        <begin position="344"/>
        <end position="365"/>
    </location>
</feature>
<dbReference type="Proteomes" id="UP000614601">
    <property type="component" value="Unassembled WGS sequence"/>
</dbReference>
<dbReference type="Proteomes" id="UP000783686">
    <property type="component" value="Unassembled WGS sequence"/>
</dbReference>
<feature type="chain" id="PRO_5036220882" description="EGF-like domain-containing protein" evidence="3">
    <location>
        <begin position="18"/>
        <end position="678"/>
    </location>
</feature>
<proteinExistence type="predicted"/>
<feature type="disulfide bond" evidence="1">
    <location>
        <begin position="81"/>
        <end position="90"/>
    </location>
</feature>
<protein>
    <recommendedName>
        <fullName evidence="4">EGF-like domain-containing protein</fullName>
    </recommendedName>
</protein>
<dbReference type="SMART" id="SM00181">
    <property type="entry name" value="EGF"/>
    <property type="match status" value="4"/>
</dbReference>
<comment type="caution">
    <text evidence="5">The sequence shown here is derived from an EMBL/GenBank/DDBJ whole genome shotgun (WGS) entry which is preliminary data.</text>
</comment>
<dbReference type="EMBL" id="CAJFCW020000002">
    <property type="protein sequence ID" value="CAG9092244.1"/>
    <property type="molecule type" value="Genomic_DNA"/>
</dbReference>
<gene>
    <name evidence="5" type="ORF">BOKJ2_LOCUS3405</name>
</gene>
<dbReference type="PROSITE" id="PS50026">
    <property type="entry name" value="EGF_3"/>
    <property type="match status" value="4"/>
</dbReference>
<sequence>MLIRILCFSAIVAGCWGNTLRRNGYYCNQDPCEHGLCIEQENGYLCACYNGYIGDNCNVKVSSCQLPCQNGGVCDNSTCLCPNSHYGQYCEIEKPDPCANQPCGRNGYCLTNQLYDDYYCQCKSGYGGKFCEIPICVGRECEMNVSRCDTVMCGNGRCVDDYELGTTRCVCPIGYIGERCELKNLEFHLENDSPSSRGTVIVVMIGNVSHVFEQSKFILDRLNEETKAQIELGRTQRGKAMLYQWDSINGKGDLIDQDVLDQKDNYSNERFGAVFDGILMVLEVNTLECVKLKQINPNEDCPATVLDVASLLVTPRTQEVLKPLGLQIHSAEQLRQLPESSTQFFLGLCVIGTILVGILMVLTVLNNGNKAENYKFSQAGDPSKGSLLGAAVDDRRLIRQNVGPTWIPPREEPDPDSNEFELVLRDEVSPLFAALRKVASAKSHQYKRRTGATAVLNIGALERAARFVENIVTKRWRRDLARFSEHARKTRPDKDDALMIFNRYDTRFMRVEKLFYLTNWVEIDGEVVDEEEEQPVENSRFKTLGEMQAEEQLEPQSWEEFKKPRKELRSKLMYECDLIKLSDNRYHQVSTGATIVIQDNPYPYPTGNEAVFYPGPAKSIHSGITINRRPEAVAGEEVVNAEESNGNNDEEVDINHVAHEEVVDEEATDEEEVVNVEE</sequence>
<dbReference type="PROSITE" id="PS51257">
    <property type="entry name" value="PROKAR_LIPOPROTEIN"/>
    <property type="match status" value="1"/>
</dbReference>